<comment type="caution">
    <text evidence="8">The sequence shown here is derived from an EMBL/GenBank/DDBJ whole genome shotgun (WGS) entry which is preliminary data.</text>
</comment>
<dbReference type="SUPFAM" id="SSF52317">
    <property type="entry name" value="Class I glutamine amidotransferase-like"/>
    <property type="match status" value="1"/>
</dbReference>
<evidence type="ECO:0000256" key="3">
    <source>
        <dbReference type="ARBA" id="ARBA00023239"/>
    </source>
</evidence>
<name>A0A918WUW6_9ACTN</name>
<evidence type="ECO:0000256" key="4">
    <source>
        <dbReference type="ARBA" id="ARBA00047683"/>
    </source>
</evidence>
<dbReference type="InterPro" id="IPR017926">
    <property type="entry name" value="GATASE"/>
</dbReference>
<dbReference type="InterPro" id="IPR029062">
    <property type="entry name" value="Class_I_gatase-like"/>
</dbReference>
<feature type="domain" description="Chorismate-utilising enzyme C-terminal" evidence="7">
    <location>
        <begin position="131"/>
        <end position="390"/>
    </location>
</feature>
<dbReference type="EMBL" id="BMVC01000003">
    <property type="protein sequence ID" value="GHC85562.1"/>
    <property type="molecule type" value="Genomic_DNA"/>
</dbReference>
<dbReference type="PANTHER" id="PTHR11236:SF49">
    <property type="entry name" value="ANTHRANILATE SYNTHASE COMPONENT 1"/>
    <property type="match status" value="1"/>
</dbReference>
<evidence type="ECO:0000259" key="6">
    <source>
        <dbReference type="Pfam" id="PF00117"/>
    </source>
</evidence>
<organism evidence="8 9">
    <name type="scientific">Streptomyces finlayi</name>
    <dbReference type="NCBI Taxonomy" id="67296"/>
    <lineage>
        <taxon>Bacteria</taxon>
        <taxon>Bacillati</taxon>
        <taxon>Actinomycetota</taxon>
        <taxon>Actinomycetes</taxon>
        <taxon>Kitasatosporales</taxon>
        <taxon>Streptomycetaceae</taxon>
        <taxon>Streptomyces</taxon>
    </lineage>
</organism>
<dbReference type="EC" id="4.1.3.27" evidence="1"/>
<evidence type="ECO:0000313" key="8">
    <source>
        <dbReference type="EMBL" id="GHC85562.1"/>
    </source>
</evidence>
<dbReference type="CDD" id="cd01743">
    <property type="entry name" value="GATase1_Anthranilate_Synthase"/>
    <property type="match status" value="1"/>
</dbReference>
<dbReference type="InterPro" id="IPR006221">
    <property type="entry name" value="TrpG/PapA_dom"/>
</dbReference>
<proteinExistence type="predicted"/>
<dbReference type="PANTHER" id="PTHR11236">
    <property type="entry name" value="AMINOBENZOATE/ANTHRANILATE SYNTHASE"/>
    <property type="match status" value="1"/>
</dbReference>
<dbReference type="Gene3D" id="3.40.50.880">
    <property type="match status" value="1"/>
</dbReference>
<dbReference type="SUPFAM" id="SSF56322">
    <property type="entry name" value="ADC synthase"/>
    <property type="match status" value="1"/>
</dbReference>
<dbReference type="Gene3D" id="3.60.120.10">
    <property type="entry name" value="Anthranilate synthase"/>
    <property type="match status" value="1"/>
</dbReference>
<dbReference type="GO" id="GO:0004049">
    <property type="term" value="F:anthranilate synthase activity"/>
    <property type="evidence" value="ECO:0007669"/>
    <property type="project" value="UniProtKB-EC"/>
</dbReference>
<keyword evidence="3" id="KW-0456">Lyase</keyword>
<dbReference type="Pfam" id="PF00425">
    <property type="entry name" value="Chorismate_bind"/>
    <property type="match status" value="1"/>
</dbReference>
<reference evidence="8" key="1">
    <citation type="journal article" date="2014" name="Int. J. Syst. Evol. Microbiol.">
        <title>Complete genome sequence of Corynebacterium casei LMG S-19264T (=DSM 44701T), isolated from a smear-ripened cheese.</title>
        <authorList>
            <consortium name="US DOE Joint Genome Institute (JGI-PGF)"/>
            <person name="Walter F."/>
            <person name="Albersmeier A."/>
            <person name="Kalinowski J."/>
            <person name="Ruckert C."/>
        </authorList>
    </citation>
    <scope>NUCLEOTIDE SEQUENCE</scope>
    <source>
        <strain evidence="8">JCM 4637</strain>
    </source>
</reference>
<dbReference type="InterPro" id="IPR019999">
    <property type="entry name" value="Anth_synth_I-like"/>
</dbReference>
<reference evidence="8" key="2">
    <citation type="submission" date="2020-09" db="EMBL/GenBank/DDBJ databases">
        <authorList>
            <person name="Sun Q."/>
            <person name="Ohkuma M."/>
        </authorList>
    </citation>
    <scope>NUCLEOTIDE SEQUENCE</scope>
    <source>
        <strain evidence="8">JCM 4637</strain>
    </source>
</reference>
<evidence type="ECO:0000259" key="7">
    <source>
        <dbReference type="Pfam" id="PF00425"/>
    </source>
</evidence>
<feature type="domain" description="Glutamine amidotransferase" evidence="6">
    <location>
        <begin position="447"/>
        <end position="626"/>
    </location>
</feature>
<accession>A0A918WUW6</accession>
<evidence type="ECO:0000256" key="5">
    <source>
        <dbReference type="SAM" id="MobiDB-lite"/>
    </source>
</evidence>
<gene>
    <name evidence="8" type="primary">phzE1</name>
    <name evidence="8" type="ORF">GCM10010334_15860</name>
</gene>
<keyword evidence="2" id="KW-0315">Glutamine amidotransferase</keyword>
<evidence type="ECO:0000313" key="9">
    <source>
        <dbReference type="Proteomes" id="UP000638353"/>
    </source>
</evidence>
<dbReference type="PRINTS" id="PR00097">
    <property type="entry name" value="ANTSNTHASEII"/>
</dbReference>
<feature type="region of interest" description="Disordered" evidence="5">
    <location>
        <begin position="640"/>
        <end position="660"/>
    </location>
</feature>
<dbReference type="AlphaFoldDB" id="A0A918WUW6"/>
<dbReference type="Proteomes" id="UP000638353">
    <property type="component" value="Unassembled WGS sequence"/>
</dbReference>
<dbReference type="InterPro" id="IPR015890">
    <property type="entry name" value="Chorismate_C"/>
</dbReference>
<comment type="catalytic activity">
    <reaction evidence="4">
        <text>chorismate + L-glutamine = anthranilate + pyruvate + L-glutamate + H(+)</text>
        <dbReference type="Rhea" id="RHEA:21732"/>
        <dbReference type="ChEBI" id="CHEBI:15361"/>
        <dbReference type="ChEBI" id="CHEBI:15378"/>
        <dbReference type="ChEBI" id="CHEBI:16567"/>
        <dbReference type="ChEBI" id="CHEBI:29748"/>
        <dbReference type="ChEBI" id="CHEBI:29985"/>
        <dbReference type="ChEBI" id="CHEBI:58359"/>
        <dbReference type="EC" id="4.1.3.27"/>
    </reaction>
</comment>
<dbReference type="PROSITE" id="PS51273">
    <property type="entry name" value="GATASE_TYPE_1"/>
    <property type="match status" value="1"/>
</dbReference>
<dbReference type="GO" id="GO:0000162">
    <property type="term" value="P:L-tryptophan biosynthetic process"/>
    <property type="evidence" value="ECO:0007669"/>
    <property type="project" value="TreeGrafter"/>
</dbReference>
<protein>
    <recommendedName>
        <fullName evidence="1">anthranilate synthase</fullName>
        <ecNumber evidence="1">4.1.3.27</ecNumber>
    </recommendedName>
</protein>
<evidence type="ECO:0000256" key="2">
    <source>
        <dbReference type="ARBA" id="ARBA00022962"/>
    </source>
</evidence>
<dbReference type="InterPro" id="IPR005801">
    <property type="entry name" value="ADC_synthase"/>
</dbReference>
<dbReference type="PRINTS" id="PR00096">
    <property type="entry name" value="GATASE"/>
</dbReference>
<dbReference type="Pfam" id="PF00117">
    <property type="entry name" value="GATase"/>
    <property type="match status" value="1"/>
</dbReference>
<sequence length="660" mass="70896">MSVRRTPPGGGSRLLDRILGVSPGPFAVLHRPETTGAGYLDVLVGEVSHLDALADIPLPDGPPAGGGTRHDVLAVVPYRQISERGFAAPDDGAQLITLTVSDQETVRVEEATARVPDAATELLDPHFDISDEEYAETVRSVLAEAIGTGAGANFVVKRSFVADIGDDGPHRALALFRRLLARGTGAYWTFVIHTGDRTFVGASPERHLSVRDGVAVMNPISGTYRYPPSGPELPGIIDFLADRKETDELYMVVDEELKMMAQICPEGGRVVGPYLKELGSVAHTEYFIEGHTGRDVRDVLRETLFAPTVTGSPLESACRVIEQYEPQGRGYYSGVAALISRDDCGARQMDSAILIRTADISAEGRLSIGVGATLVRHSDPVTEAAETRAKAAGLIAALQSSAVGRFAEHPAVRAALGGRNDTIADFWLSEIGQRERPASDLVGRRVLVVDAEDTFTAMIAGQLRSLGLMVEVRRFDDDYSFDGHDLVVMGPGPGDPSAADDPKMRHLRAAVDTLLRERRPFLAVCLSHQLLSRRLGFDLRRRDVPNQGVQKAVDLFGTVEQVGFYNMFVAMSDDGFVEVDGVGTVEVSRSDTGEVHALRGPRFASLQFHPESVLTRHGPDIVARALRHVLALPGGGDVSSLAPDTEPADVPALPASHVPV</sequence>
<evidence type="ECO:0000256" key="1">
    <source>
        <dbReference type="ARBA" id="ARBA00012266"/>
    </source>
</evidence>